<accession>A0A9N9A1V5</accession>
<reference evidence="1" key="1">
    <citation type="submission" date="2021-06" db="EMBL/GenBank/DDBJ databases">
        <authorList>
            <person name="Kallberg Y."/>
            <person name="Tangrot J."/>
            <person name="Rosling A."/>
        </authorList>
    </citation>
    <scope>NUCLEOTIDE SEQUENCE</scope>
    <source>
        <strain evidence="1">FL130A</strain>
    </source>
</reference>
<gene>
    <name evidence="1" type="ORF">ALEPTO_LOCUS4174</name>
</gene>
<dbReference type="Proteomes" id="UP000789508">
    <property type="component" value="Unassembled WGS sequence"/>
</dbReference>
<evidence type="ECO:0000313" key="1">
    <source>
        <dbReference type="EMBL" id="CAG8515095.1"/>
    </source>
</evidence>
<keyword evidence="2" id="KW-1185">Reference proteome</keyword>
<name>A0A9N9A1V5_9GLOM</name>
<comment type="caution">
    <text evidence="1">The sequence shown here is derived from an EMBL/GenBank/DDBJ whole genome shotgun (WGS) entry which is preliminary data.</text>
</comment>
<protein>
    <submittedName>
        <fullName evidence="1">8768_t:CDS:1</fullName>
    </submittedName>
</protein>
<evidence type="ECO:0000313" key="2">
    <source>
        <dbReference type="Proteomes" id="UP000789508"/>
    </source>
</evidence>
<sequence>MIYGACVASFVYIISFHTLPTVPEHRSSIMQDISTDPYFQNTPPTEFRFLDYYRHRQNQPDFTFSFKEESGRLWRCLESLVNNGLSDVESAAKRPEKGKHTSMATVDAVHPLYGGTAMSTSFGFPTFIVEMGPFI</sequence>
<dbReference type="EMBL" id="CAJVPS010000908">
    <property type="protein sequence ID" value="CAG8515095.1"/>
    <property type="molecule type" value="Genomic_DNA"/>
</dbReference>
<dbReference type="OrthoDB" id="2443600at2759"/>
<organism evidence="1 2">
    <name type="scientific">Ambispora leptoticha</name>
    <dbReference type="NCBI Taxonomy" id="144679"/>
    <lineage>
        <taxon>Eukaryota</taxon>
        <taxon>Fungi</taxon>
        <taxon>Fungi incertae sedis</taxon>
        <taxon>Mucoromycota</taxon>
        <taxon>Glomeromycotina</taxon>
        <taxon>Glomeromycetes</taxon>
        <taxon>Archaeosporales</taxon>
        <taxon>Ambisporaceae</taxon>
        <taxon>Ambispora</taxon>
    </lineage>
</organism>
<proteinExistence type="predicted"/>
<dbReference type="AlphaFoldDB" id="A0A9N9A1V5"/>